<accession>A0A0D0BXR6</accession>
<proteinExistence type="predicted"/>
<dbReference type="HOGENOM" id="CLU_2250464_0_0_1"/>
<dbReference type="Proteomes" id="UP000053593">
    <property type="component" value="Unassembled WGS sequence"/>
</dbReference>
<dbReference type="EMBL" id="KN834814">
    <property type="protein sequence ID" value="KIK54619.1"/>
    <property type="molecule type" value="Genomic_DNA"/>
</dbReference>
<evidence type="ECO:0000313" key="1">
    <source>
        <dbReference type="EMBL" id="KIK54619.1"/>
    </source>
</evidence>
<organism evidence="1 2">
    <name type="scientific">Collybiopsis luxurians FD-317 M1</name>
    <dbReference type="NCBI Taxonomy" id="944289"/>
    <lineage>
        <taxon>Eukaryota</taxon>
        <taxon>Fungi</taxon>
        <taxon>Dikarya</taxon>
        <taxon>Basidiomycota</taxon>
        <taxon>Agaricomycotina</taxon>
        <taxon>Agaricomycetes</taxon>
        <taxon>Agaricomycetidae</taxon>
        <taxon>Agaricales</taxon>
        <taxon>Marasmiineae</taxon>
        <taxon>Omphalotaceae</taxon>
        <taxon>Collybiopsis</taxon>
        <taxon>Collybiopsis luxurians</taxon>
    </lineage>
</organism>
<keyword evidence="2" id="KW-1185">Reference proteome</keyword>
<dbReference type="AlphaFoldDB" id="A0A0D0BXR6"/>
<sequence>MLNSDPLTKSPRLPNLTYFSDTAMSLPEPQSLKTATCDGKPQLTPLPFLVISIEYMAKREVLSRLKPMTEMKRNGQLKRSKAILSNDGVSARRRRRQILVFIFN</sequence>
<name>A0A0D0BXR6_9AGAR</name>
<reference evidence="1 2" key="1">
    <citation type="submission" date="2014-04" db="EMBL/GenBank/DDBJ databases">
        <title>Evolutionary Origins and Diversification of the Mycorrhizal Mutualists.</title>
        <authorList>
            <consortium name="DOE Joint Genome Institute"/>
            <consortium name="Mycorrhizal Genomics Consortium"/>
            <person name="Kohler A."/>
            <person name="Kuo A."/>
            <person name="Nagy L.G."/>
            <person name="Floudas D."/>
            <person name="Copeland A."/>
            <person name="Barry K.W."/>
            <person name="Cichocki N."/>
            <person name="Veneault-Fourrey C."/>
            <person name="LaButti K."/>
            <person name="Lindquist E.A."/>
            <person name="Lipzen A."/>
            <person name="Lundell T."/>
            <person name="Morin E."/>
            <person name="Murat C."/>
            <person name="Riley R."/>
            <person name="Ohm R."/>
            <person name="Sun H."/>
            <person name="Tunlid A."/>
            <person name="Henrissat B."/>
            <person name="Grigoriev I.V."/>
            <person name="Hibbett D.S."/>
            <person name="Martin F."/>
        </authorList>
    </citation>
    <scope>NUCLEOTIDE SEQUENCE [LARGE SCALE GENOMIC DNA]</scope>
    <source>
        <strain evidence="1 2">FD-317 M1</strain>
    </source>
</reference>
<protein>
    <submittedName>
        <fullName evidence="1">Uncharacterized protein</fullName>
    </submittedName>
</protein>
<evidence type="ECO:0000313" key="2">
    <source>
        <dbReference type="Proteomes" id="UP000053593"/>
    </source>
</evidence>
<gene>
    <name evidence="1" type="ORF">GYMLUDRAFT_896487</name>
</gene>